<dbReference type="SUPFAM" id="SSF161098">
    <property type="entry name" value="MetI-like"/>
    <property type="match status" value="1"/>
</dbReference>
<evidence type="ECO:0000313" key="10">
    <source>
        <dbReference type="EMBL" id="GAA5186304.1"/>
    </source>
</evidence>
<feature type="transmembrane region" description="Helical" evidence="7">
    <location>
        <begin position="168"/>
        <end position="191"/>
    </location>
</feature>
<evidence type="ECO:0000259" key="9">
    <source>
        <dbReference type="PROSITE" id="PS50928"/>
    </source>
</evidence>
<evidence type="ECO:0000256" key="1">
    <source>
        <dbReference type="ARBA" id="ARBA00004651"/>
    </source>
</evidence>
<dbReference type="Gene3D" id="1.10.3720.10">
    <property type="entry name" value="MetI-like"/>
    <property type="match status" value="1"/>
</dbReference>
<dbReference type="EMBL" id="BAABJQ010000008">
    <property type="protein sequence ID" value="GAA5186304.1"/>
    <property type="molecule type" value="Genomic_DNA"/>
</dbReference>
<keyword evidence="2 7" id="KW-0813">Transport</keyword>
<dbReference type="RefSeq" id="WP_345630388.1">
    <property type="nucleotide sequence ID" value="NZ_BAABJQ010000008.1"/>
</dbReference>
<accession>A0ABP9RTU4</accession>
<evidence type="ECO:0000256" key="3">
    <source>
        <dbReference type="ARBA" id="ARBA00022475"/>
    </source>
</evidence>
<evidence type="ECO:0000256" key="7">
    <source>
        <dbReference type="RuleBase" id="RU363032"/>
    </source>
</evidence>
<comment type="caution">
    <text evidence="10">The sequence shown here is derived from an EMBL/GenBank/DDBJ whole genome shotgun (WGS) entry which is preliminary data.</text>
</comment>
<evidence type="ECO:0000256" key="6">
    <source>
        <dbReference type="ARBA" id="ARBA00023136"/>
    </source>
</evidence>
<dbReference type="PANTHER" id="PTHR30151:SF0">
    <property type="entry name" value="ABC TRANSPORTER PERMEASE PROTEIN MJ0413-RELATED"/>
    <property type="match status" value="1"/>
</dbReference>
<evidence type="ECO:0000256" key="2">
    <source>
        <dbReference type="ARBA" id="ARBA00022448"/>
    </source>
</evidence>
<dbReference type="InterPro" id="IPR035906">
    <property type="entry name" value="MetI-like_sf"/>
</dbReference>
<sequence length="301" mass="32467">MTSNSTLTGSGGTAPQTAVAPAADPRSRAVGQRRAVPSSPPRRPWYLRALRNRLFGWLVFAAALVVWQRYATAHPSPKYASVSDVATDWWSQIGSGPLLEATLQTLRTMMIGYGIAAALAVLAGVLMARVRFIYVLLEPPLELLRPMPISAIIPVLILYLGIDDKMKITVVAVGAFFHILLNAYSGAGSTHRTMMDTARTFGLSWRQTMTEVVVPAAAPAIFVGLRSALAASLVIAVVVGMIAGNDGLGHFLMIEQQSFQVTDLIVGAVTVAMLGYLLNSAFLLIERRVLHWHFGATRAQD</sequence>
<feature type="transmembrane region" description="Helical" evidence="7">
    <location>
        <begin position="212"/>
        <end position="244"/>
    </location>
</feature>
<dbReference type="Pfam" id="PF00528">
    <property type="entry name" value="BPD_transp_1"/>
    <property type="match status" value="1"/>
</dbReference>
<proteinExistence type="inferred from homology"/>
<feature type="region of interest" description="Disordered" evidence="8">
    <location>
        <begin position="1"/>
        <end position="40"/>
    </location>
</feature>
<comment type="subcellular location">
    <subcellularLocation>
        <location evidence="1 7">Cell membrane</location>
        <topology evidence="1 7">Multi-pass membrane protein</topology>
    </subcellularLocation>
</comment>
<evidence type="ECO:0000256" key="4">
    <source>
        <dbReference type="ARBA" id="ARBA00022692"/>
    </source>
</evidence>
<keyword evidence="3" id="KW-1003">Cell membrane</keyword>
<feature type="domain" description="ABC transmembrane type-1" evidence="9">
    <location>
        <begin position="102"/>
        <end position="286"/>
    </location>
</feature>
<dbReference type="Proteomes" id="UP001501570">
    <property type="component" value="Unassembled WGS sequence"/>
</dbReference>
<feature type="transmembrane region" description="Helical" evidence="7">
    <location>
        <begin position="110"/>
        <end position="131"/>
    </location>
</feature>
<evidence type="ECO:0000256" key="5">
    <source>
        <dbReference type="ARBA" id="ARBA00022989"/>
    </source>
</evidence>
<keyword evidence="4 7" id="KW-0812">Transmembrane</keyword>
<evidence type="ECO:0000256" key="8">
    <source>
        <dbReference type="SAM" id="MobiDB-lite"/>
    </source>
</evidence>
<dbReference type="PROSITE" id="PS50928">
    <property type="entry name" value="ABC_TM1"/>
    <property type="match status" value="1"/>
</dbReference>
<keyword evidence="11" id="KW-1185">Reference proteome</keyword>
<evidence type="ECO:0000313" key="11">
    <source>
        <dbReference type="Proteomes" id="UP001501570"/>
    </source>
</evidence>
<comment type="similarity">
    <text evidence="7">Belongs to the binding-protein-dependent transport system permease family.</text>
</comment>
<protein>
    <submittedName>
        <fullName evidence="10">ABC transporter permease subunit</fullName>
    </submittedName>
</protein>
<keyword evidence="6 7" id="KW-0472">Membrane</keyword>
<reference evidence="11" key="1">
    <citation type="journal article" date="2019" name="Int. J. Syst. Evol. Microbiol.">
        <title>The Global Catalogue of Microorganisms (GCM) 10K type strain sequencing project: providing services to taxonomists for standard genome sequencing and annotation.</title>
        <authorList>
            <consortium name="The Broad Institute Genomics Platform"/>
            <consortium name="The Broad Institute Genome Sequencing Center for Infectious Disease"/>
            <person name="Wu L."/>
            <person name="Ma J."/>
        </authorList>
    </citation>
    <scope>NUCLEOTIDE SEQUENCE [LARGE SCALE GENOMIC DNA]</scope>
    <source>
        <strain evidence="11">JCM 18304</strain>
    </source>
</reference>
<organism evidence="10 11">
    <name type="scientific">Rugosimonospora acidiphila</name>
    <dbReference type="NCBI Taxonomy" id="556531"/>
    <lineage>
        <taxon>Bacteria</taxon>
        <taxon>Bacillati</taxon>
        <taxon>Actinomycetota</taxon>
        <taxon>Actinomycetes</taxon>
        <taxon>Micromonosporales</taxon>
        <taxon>Micromonosporaceae</taxon>
        <taxon>Rugosimonospora</taxon>
    </lineage>
</organism>
<keyword evidence="5 7" id="KW-1133">Transmembrane helix</keyword>
<dbReference type="CDD" id="cd06261">
    <property type="entry name" value="TM_PBP2"/>
    <property type="match status" value="1"/>
</dbReference>
<dbReference type="InterPro" id="IPR000515">
    <property type="entry name" value="MetI-like"/>
</dbReference>
<feature type="transmembrane region" description="Helical" evidence="7">
    <location>
        <begin position="264"/>
        <end position="285"/>
    </location>
</feature>
<feature type="transmembrane region" description="Helical" evidence="7">
    <location>
        <begin position="143"/>
        <end position="162"/>
    </location>
</feature>
<dbReference type="PANTHER" id="PTHR30151">
    <property type="entry name" value="ALKANE SULFONATE ABC TRANSPORTER-RELATED, MEMBRANE SUBUNIT"/>
    <property type="match status" value="1"/>
</dbReference>
<gene>
    <name evidence="10" type="ORF">GCM10023322_32260</name>
</gene>
<name>A0ABP9RTU4_9ACTN</name>